<feature type="compositionally biased region" description="Basic and acidic residues" evidence="6">
    <location>
        <begin position="308"/>
        <end position="332"/>
    </location>
</feature>
<dbReference type="SUPFAM" id="SSF100950">
    <property type="entry name" value="NagB/RpiA/CoA transferase-like"/>
    <property type="match status" value="1"/>
</dbReference>
<dbReference type="Proteomes" id="UP000659654">
    <property type="component" value="Unassembled WGS sequence"/>
</dbReference>
<proteinExistence type="inferred from homology"/>
<dbReference type="InterPro" id="IPR037171">
    <property type="entry name" value="NagB/RpiA_transferase-like"/>
</dbReference>
<protein>
    <recommendedName>
        <fullName evidence="5">5-formyltetrahydrofolate cyclo-ligase</fullName>
        <ecNumber evidence="5">6.3.3.2</ecNumber>
    </recommendedName>
</protein>
<dbReference type="AlphaFoldDB" id="A0A811K5D3"/>
<keyword evidence="8" id="KW-1185">Reference proteome</keyword>
<dbReference type="PANTHER" id="PTHR23407:SF1">
    <property type="entry name" value="5-FORMYLTETRAHYDROFOLATE CYCLO-LIGASE"/>
    <property type="match status" value="1"/>
</dbReference>
<evidence type="ECO:0000256" key="6">
    <source>
        <dbReference type="SAM" id="MobiDB-lite"/>
    </source>
</evidence>
<gene>
    <name evidence="7" type="ORF">BXYJ_LOCUS2166</name>
</gene>
<name>A0A811K5D3_BURXY</name>
<evidence type="ECO:0000256" key="5">
    <source>
        <dbReference type="ARBA" id="ARBA00038966"/>
    </source>
</evidence>
<dbReference type="GO" id="GO:0009396">
    <property type="term" value="P:folic acid-containing compound biosynthetic process"/>
    <property type="evidence" value="ECO:0007669"/>
    <property type="project" value="TreeGrafter"/>
</dbReference>
<keyword evidence="2" id="KW-0547">Nucleotide-binding</keyword>
<dbReference type="GO" id="GO:0005524">
    <property type="term" value="F:ATP binding"/>
    <property type="evidence" value="ECO:0007669"/>
    <property type="project" value="UniProtKB-KW"/>
</dbReference>
<dbReference type="Pfam" id="PF01812">
    <property type="entry name" value="5-FTHF_cyc-lig"/>
    <property type="match status" value="1"/>
</dbReference>
<reference evidence="7" key="1">
    <citation type="submission" date="2020-09" db="EMBL/GenBank/DDBJ databases">
        <authorList>
            <person name="Kikuchi T."/>
        </authorList>
    </citation>
    <scope>NUCLEOTIDE SEQUENCE</scope>
    <source>
        <strain evidence="7">Ka4C1</strain>
    </source>
</reference>
<feature type="compositionally biased region" description="Basic residues" evidence="6">
    <location>
        <begin position="291"/>
        <end position="306"/>
    </location>
</feature>
<dbReference type="EMBL" id="CAJFCV020000001">
    <property type="protein sequence ID" value="CAG9087268.1"/>
    <property type="molecule type" value="Genomic_DNA"/>
</dbReference>
<feature type="region of interest" description="Disordered" evidence="6">
    <location>
        <begin position="291"/>
        <end position="332"/>
    </location>
</feature>
<dbReference type="NCBIfam" id="TIGR02727">
    <property type="entry name" value="MTHFS_bact"/>
    <property type="match status" value="1"/>
</dbReference>
<dbReference type="GO" id="GO:0035999">
    <property type="term" value="P:tetrahydrofolate interconversion"/>
    <property type="evidence" value="ECO:0007669"/>
    <property type="project" value="TreeGrafter"/>
</dbReference>
<keyword evidence="3" id="KW-0067">ATP-binding</keyword>
<comment type="catalytic activity">
    <reaction evidence="4">
        <text>(6S)-5-formyl-5,6,7,8-tetrahydrofolate + ATP = (6R)-5,10-methenyltetrahydrofolate + ADP + phosphate</text>
        <dbReference type="Rhea" id="RHEA:10488"/>
        <dbReference type="ChEBI" id="CHEBI:30616"/>
        <dbReference type="ChEBI" id="CHEBI:43474"/>
        <dbReference type="ChEBI" id="CHEBI:57455"/>
        <dbReference type="ChEBI" id="CHEBI:57457"/>
        <dbReference type="ChEBI" id="CHEBI:456216"/>
        <dbReference type="EC" id="6.3.3.2"/>
    </reaction>
</comment>
<evidence type="ECO:0000256" key="3">
    <source>
        <dbReference type="ARBA" id="ARBA00022840"/>
    </source>
</evidence>
<evidence type="ECO:0000313" key="8">
    <source>
        <dbReference type="Proteomes" id="UP000659654"/>
    </source>
</evidence>
<sequence length="354" mass="41036">MTLKAAKKLLRKEMATKLAQISEDEIDRQSKAVFDKVRSAEWFVQSQRISIYVNTAGEIKTDEIIKLALLENKEVFIPWFQKGNPKMFMVQINSVKEFDDLKPTLWDIRQFESIDGRTTYDNTGPLNLILAPGVAFTRSGDRLGHGMGFYDKFFREHNLNFPNATAPYRVALALNEQILEEVPVEDTDMVHKRFSQSALTRMLEMKKEKRMKLKMQKWSMRERKKTKKFASETAVIKRTNCSHGVTLSRVLKAKRKRLKQIKQEEAEAVERLASSFNFSVNVESDEKIKNILKKSKRSRRQKRAGKTRVPEENSKRNISEVSMEKKKMKSDVESLESQVSGLALERKSTEYVCL</sequence>
<dbReference type="PANTHER" id="PTHR23407">
    <property type="entry name" value="ATPASE INHIBITOR/5-FORMYLTETRAHYDROFOLATE CYCLO-LIGASE"/>
    <property type="match status" value="1"/>
</dbReference>
<dbReference type="InterPro" id="IPR002698">
    <property type="entry name" value="FTHF_cligase"/>
</dbReference>
<comment type="similarity">
    <text evidence="1">Belongs to the 5-formyltetrahydrofolate cyclo-ligase family.</text>
</comment>
<dbReference type="InterPro" id="IPR024185">
    <property type="entry name" value="FTHF_cligase-like_sf"/>
</dbReference>
<organism evidence="7 8">
    <name type="scientific">Bursaphelenchus xylophilus</name>
    <name type="common">Pinewood nematode worm</name>
    <name type="synonym">Aphelenchoides xylophilus</name>
    <dbReference type="NCBI Taxonomy" id="6326"/>
    <lineage>
        <taxon>Eukaryota</taxon>
        <taxon>Metazoa</taxon>
        <taxon>Ecdysozoa</taxon>
        <taxon>Nematoda</taxon>
        <taxon>Chromadorea</taxon>
        <taxon>Rhabditida</taxon>
        <taxon>Tylenchina</taxon>
        <taxon>Tylenchomorpha</taxon>
        <taxon>Aphelenchoidea</taxon>
        <taxon>Aphelenchoididae</taxon>
        <taxon>Bursaphelenchus</taxon>
    </lineage>
</organism>
<dbReference type="GO" id="GO:0005739">
    <property type="term" value="C:mitochondrion"/>
    <property type="evidence" value="ECO:0007669"/>
    <property type="project" value="TreeGrafter"/>
</dbReference>
<dbReference type="Proteomes" id="UP000582659">
    <property type="component" value="Unassembled WGS sequence"/>
</dbReference>
<evidence type="ECO:0000256" key="4">
    <source>
        <dbReference type="ARBA" id="ARBA00036539"/>
    </source>
</evidence>
<dbReference type="EC" id="6.3.3.2" evidence="5"/>
<dbReference type="GO" id="GO:0030272">
    <property type="term" value="F:5-formyltetrahydrofolate cyclo-ligase activity"/>
    <property type="evidence" value="ECO:0007669"/>
    <property type="project" value="UniProtKB-EC"/>
</dbReference>
<evidence type="ECO:0000313" key="7">
    <source>
        <dbReference type="EMBL" id="CAD5210913.1"/>
    </source>
</evidence>
<dbReference type="Gene3D" id="3.40.50.10420">
    <property type="entry name" value="NagB/RpiA/CoA transferase-like"/>
    <property type="match status" value="1"/>
</dbReference>
<dbReference type="SMR" id="A0A811K5D3"/>
<accession>A0A811K5D3</accession>
<dbReference type="OrthoDB" id="2015992at2759"/>
<dbReference type="EMBL" id="CAJFDI010000001">
    <property type="protein sequence ID" value="CAD5210913.1"/>
    <property type="molecule type" value="Genomic_DNA"/>
</dbReference>
<comment type="caution">
    <text evidence="7">The sequence shown here is derived from an EMBL/GenBank/DDBJ whole genome shotgun (WGS) entry which is preliminary data.</text>
</comment>
<evidence type="ECO:0000256" key="1">
    <source>
        <dbReference type="ARBA" id="ARBA00010638"/>
    </source>
</evidence>
<evidence type="ECO:0000256" key="2">
    <source>
        <dbReference type="ARBA" id="ARBA00022741"/>
    </source>
</evidence>